<keyword evidence="3" id="KW-0687">Ribonucleoprotein</keyword>
<accession>A0A075FHY8</accession>
<keyword evidence="1" id="KW-0963">Cytoplasm</keyword>
<dbReference type="EMBL" id="KF900326">
    <property type="protein sequence ID" value="AIE91035.1"/>
    <property type="molecule type" value="Genomic_DNA"/>
</dbReference>
<keyword evidence="2" id="KW-0733">Signal recognition particle</keyword>
<feature type="region of interest" description="Disordered" evidence="4">
    <location>
        <begin position="61"/>
        <end position="152"/>
    </location>
</feature>
<name>A0A075FHY8_9EURY</name>
<reference evidence="5" key="1">
    <citation type="journal article" date="2014" name="Genome Biol. Evol.">
        <title>Pangenome evidence for extensive interdomain horizontal transfer affecting lineage core and shell genes in uncultured planktonic thaumarchaeota and euryarchaeota.</title>
        <authorList>
            <person name="Deschamps P."/>
            <person name="Zivanovic Y."/>
            <person name="Moreira D."/>
            <person name="Rodriguez-Valera F."/>
            <person name="Lopez-Garcia P."/>
        </authorList>
    </citation>
    <scope>NUCLEOTIDE SEQUENCE</scope>
</reference>
<proteinExistence type="predicted"/>
<dbReference type="GO" id="GO:0008312">
    <property type="term" value="F:7S RNA binding"/>
    <property type="evidence" value="ECO:0007669"/>
    <property type="project" value="InterPro"/>
</dbReference>
<evidence type="ECO:0000256" key="4">
    <source>
        <dbReference type="SAM" id="MobiDB-lite"/>
    </source>
</evidence>
<protein>
    <submittedName>
        <fullName evidence="5">Signal recognition particle protein Srp19</fullName>
    </submittedName>
</protein>
<organism evidence="5">
    <name type="scientific">uncultured marine group II/III euryarchaeote AD1000_104_H03</name>
    <dbReference type="NCBI Taxonomy" id="1457713"/>
    <lineage>
        <taxon>Archaea</taxon>
        <taxon>Methanobacteriati</taxon>
        <taxon>Methanobacteriota</taxon>
        <taxon>environmental samples</taxon>
    </lineage>
</organism>
<dbReference type="AlphaFoldDB" id="A0A075FHY8"/>
<evidence type="ECO:0000313" key="5">
    <source>
        <dbReference type="EMBL" id="AIE91035.1"/>
    </source>
</evidence>
<dbReference type="GO" id="GO:0006614">
    <property type="term" value="P:SRP-dependent cotranslational protein targeting to membrane"/>
    <property type="evidence" value="ECO:0007669"/>
    <property type="project" value="InterPro"/>
</dbReference>
<dbReference type="SUPFAM" id="SSF69695">
    <property type="entry name" value="SRP19"/>
    <property type="match status" value="1"/>
</dbReference>
<dbReference type="InterPro" id="IPR036521">
    <property type="entry name" value="SRP19-like_sf"/>
</dbReference>
<evidence type="ECO:0000256" key="3">
    <source>
        <dbReference type="ARBA" id="ARBA00023274"/>
    </source>
</evidence>
<feature type="compositionally biased region" description="Basic residues" evidence="4">
    <location>
        <begin position="133"/>
        <end position="152"/>
    </location>
</feature>
<evidence type="ECO:0000256" key="2">
    <source>
        <dbReference type="ARBA" id="ARBA00023135"/>
    </source>
</evidence>
<sequence length="152" mass="16789">MCQDSDSMPHDPSKMSVWTGYFDSKLSRSAGRRVPKEASVPNPSLEAVAWAAKAVGISKMKRDTDASHPSRPHLGEGRLVLSKQDALSATSSDSKEGVMQSIGLRLHSQTKEAKEQEGKQQARGPSKGDRQRRAQRKSFKQKGGQRRKKFGR</sequence>
<dbReference type="GO" id="GO:0048500">
    <property type="term" value="C:signal recognition particle"/>
    <property type="evidence" value="ECO:0007669"/>
    <property type="project" value="InterPro"/>
</dbReference>
<dbReference type="Pfam" id="PF01922">
    <property type="entry name" value="SRP19"/>
    <property type="match status" value="1"/>
</dbReference>
<dbReference type="Gene3D" id="3.30.56.30">
    <property type="entry name" value="Signal recognition particle, SRP19-like subunit"/>
    <property type="match status" value="1"/>
</dbReference>
<feature type="compositionally biased region" description="Basic and acidic residues" evidence="4">
    <location>
        <begin position="61"/>
        <end position="76"/>
    </location>
</feature>
<dbReference type="InterPro" id="IPR002778">
    <property type="entry name" value="Signal_recog_particle_SRP19"/>
</dbReference>
<feature type="compositionally biased region" description="Basic and acidic residues" evidence="4">
    <location>
        <begin position="109"/>
        <end position="132"/>
    </location>
</feature>
<evidence type="ECO:0000256" key="1">
    <source>
        <dbReference type="ARBA" id="ARBA00022490"/>
    </source>
</evidence>